<dbReference type="Pfam" id="PF16130">
    <property type="entry name" value="DUF4842"/>
    <property type="match status" value="1"/>
</dbReference>
<protein>
    <submittedName>
        <fullName evidence="2">LruC domain-containing protein</fullName>
    </submittedName>
</protein>
<name>A0A1M4S9S2_9BACE</name>
<dbReference type="Proteomes" id="UP000184436">
    <property type="component" value="Unassembled WGS sequence"/>
</dbReference>
<evidence type="ECO:0000259" key="1">
    <source>
        <dbReference type="Pfam" id="PF16130"/>
    </source>
</evidence>
<proteinExistence type="predicted"/>
<dbReference type="NCBIfam" id="TIGR04456">
    <property type="entry name" value="LruC_dom"/>
    <property type="match status" value="1"/>
</dbReference>
<dbReference type="AlphaFoldDB" id="A0A1M4S9S2"/>
<dbReference type="EMBL" id="FQVD01000001">
    <property type="protein sequence ID" value="SHE28973.1"/>
    <property type="molecule type" value="Genomic_DNA"/>
</dbReference>
<reference evidence="2 3" key="1">
    <citation type="submission" date="2016-11" db="EMBL/GenBank/DDBJ databases">
        <authorList>
            <person name="Jaros S."/>
            <person name="Januszkiewicz K."/>
            <person name="Wedrychowicz H."/>
        </authorList>
    </citation>
    <scope>NUCLEOTIDE SEQUENCE [LARGE SCALE GENOMIC DNA]</scope>
    <source>
        <strain evidence="2 3">DSM 26883</strain>
    </source>
</reference>
<dbReference type="OrthoDB" id="1204817at2"/>
<dbReference type="RefSeq" id="WP_073348963.1">
    <property type="nucleotide sequence ID" value="NZ_FQVD01000001.1"/>
</dbReference>
<feature type="domain" description="DUF4842" evidence="1">
    <location>
        <begin position="586"/>
        <end position="806"/>
    </location>
</feature>
<dbReference type="STRING" id="871325.SAMN05444349_10146"/>
<organism evidence="2 3">
    <name type="scientific">Bacteroides faecichinchillae</name>
    <dbReference type="NCBI Taxonomy" id="871325"/>
    <lineage>
        <taxon>Bacteria</taxon>
        <taxon>Pseudomonadati</taxon>
        <taxon>Bacteroidota</taxon>
        <taxon>Bacteroidia</taxon>
        <taxon>Bacteroidales</taxon>
        <taxon>Bacteroidaceae</taxon>
        <taxon>Bacteroides</taxon>
    </lineage>
</organism>
<dbReference type="InterPro" id="IPR032295">
    <property type="entry name" value="DUF4842"/>
</dbReference>
<evidence type="ECO:0000313" key="2">
    <source>
        <dbReference type="EMBL" id="SHE28973.1"/>
    </source>
</evidence>
<dbReference type="InterPro" id="IPR031025">
    <property type="entry name" value="LruC_dom"/>
</dbReference>
<dbReference type="PROSITE" id="PS51257">
    <property type="entry name" value="PROKAR_LIPOPROTEIN"/>
    <property type="match status" value="1"/>
</dbReference>
<sequence>MRRIILFASIIAIAIVSTLFSCVDSDKNFYDSSYRMPNPMGDEFVAPDGFDWSMTETTTVSVEADNEDAQYYSLVEVLDANPFSNSDYNVLAKGTVKPGQTFSQEVIYPQGITYLYIRKTDPKGRVSVNTLAIGDRQDLSVKTVRALKANTRTNELPEKYSEETYDTTGAIELVGNTNWNQDNHHLEGGKSYIIKNSFTGNINDNSQYSGIFTIFVESEWTPPHNMVQSANIIVLKGGKLNISKFDSFLIGDNSTLTIQSGGSLVGNDLRLATKTLMKNFGTVNVNSMKDLNSNCTLYNAPKASVVITGKSIGLQEFTVFTKGLISNFGGFTIQNGTLKLNSEDSMQLFYNGDGAVVNTPTFIIGGIGTNDGTINALKITNAGNPTFTNNCSLYAKESFNLSGTNGKIIMNKGILAGGIDGNNIIAIPSFTLGSGQATVEINNGSMIKAEKITITDSTIKTDSEGTRSLLKATESISTGWTTYFKGNLDIECPEGKFSKEAYIMDNSVKLYIPNGSKTIITSCSEITEVPDPGTAPKDPQFPIKLEDNRNYSYLFEDQWPLYGDYDMNDIVMTIKKRKLKLSKHDNKVEEFELEIELSAVGATKKIGAAIMFDGVLASDITEEVDFADDDDDDDNTLIKNFNLNNYNIEKGQKYAVVPLFDDAHKALGRDRYIQINTISGHSNNVKKTKTISFSIEFDKPTLPADAFNINKLNIFIITDGNAANRREIHVAGYQPTQLADVSSFGGNDDASSISAKKYYLSKENLAWGIIVPTNFKWPLEYVNIKTAYNQFNDWVTSGGAGNKNWWNDWNETKVFQTNKN</sequence>
<keyword evidence="3" id="KW-1185">Reference proteome</keyword>
<accession>A0A1M4S9S2</accession>
<gene>
    <name evidence="2" type="ORF">SAMN05444349_10146</name>
</gene>
<evidence type="ECO:0000313" key="3">
    <source>
        <dbReference type="Proteomes" id="UP000184436"/>
    </source>
</evidence>